<evidence type="ECO:0000259" key="3">
    <source>
        <dbReference type="PROSITE" id="PS50801"/>
    </source>
</evidence>
<proteinExistence type="inferred from homology"/>
<keyword evidence="5" id="KW-1185">Reference proteome</keyword>
<dbReference type="CDD" id="cd07043">
    <property type="entry name" value="STAS_anti-anti-sigma_factors"/>
    <property type="match status" value="1"/>
</dbReference>
<dbReference type="NCBIfam" id="TIGR00377">
    <property type="entry name" value="ant_ant_sig"/>
    <property type="match status" value="1"/>
</dbReference>
<dbReference type="Gene3D" id="3.30.750.24">
    <property type="entry name" value="STAS domain"/>
    <property type="match status" value="1"/>
</dbReference>
<dbReference type="Proteomes" id="UP001597641">
    <property type="component" value="Unassembled WGS sequence"/>
</dbReference>
<dbReference type="InterPro" id="IPR003658">
    <property type="entry name" value="Anti-sigma_ant"/>
</dbReference>
<evidence type="ECO:0000256" key="2">
    <source>
        <dbReference type="RuleBase" id="RU003749"/>
    </source>
</evidence>
<feature type="domain" description="STAS" evidence="3">
    <location>
        <begin position="13"/>
        <end position="122"/>
    </location>
</feature>
<dbReference type="PANTHER" id="PTHR33495">
    <property type="entry name" value="ANTI-SIGMA FACTOR ANTAGONIST TM_1081-RELATED-RELATED"/>
    <property type="match status" value="1"/>
</dbReference>
<gene>
    <name evidence="4" type="ORF">ACFS7Z_03460</name>
</gene>
<name>A0ABW6BR42_9BACT</name>
<dbReference type="PANTHER" id="PTHR33495:SF2">
    <property type="entry name" value="ANTI-SIGMA FACTOR ANTAGONIST TM_1081-RELATED"/>
    <property type="match status" value="1"/>
</dbReference>
<reference evidence="5" key="1">
    <citation type="journal article" date="2019" name="Int. J. Syst. Evol. Microbiol.">
        <title>The Global Catalogue of Microorganisms (GCM) 10K type strain sequencing project: providing services to taxonomists for standard genome sequencing and annotation.</title>
        <authorList>
            <consortium name="The Broad Institute Genomics Platform"/>
            <consortium name="The Broad Institute Genome Sequencing Center for Infectious Disease"/>
            <person name="Wu L."/>
            <person name="Ma J."/>
        </authorList>
    </citation>
    <scope>NUCLEOTIDE SEQUENCE [LARGE SCALE GENOMIC DNA]</scope>
    <source>
        <strain evidence="5">KCTC 23984</strain>
    </source>
</reference>
<protein>
    <recommendedName>
        <fullName evidence="2">Anti-sigma factor antagonist</fullName>
    </recommendedName>
</protein>
<organism evidence="4 5">
    <name type="scientific">Pontibacter toksunensis</name>
    <dbReference type="NCBI Taxonomy" id="1332631"/>
    <lineage>
        <taxon>Bacteria</taxon>
        <taxon>Pseudomonadati</taxon>
        <taxon>Bacteroidota</taxon>
        <taxon>Cytophagia</taxon>
        <taxon>Cytophagales</taxon>
        <taxon>Hymenobacteraceae</taxon>
        <taxon>Pontibacter</taxon>
    </lineage>
</organism>
<dbReference type="EMBL" id="JBHUOX010000002">
    <property type="protein sequence ID" value="MFD2999407.1"/>
    <property type="molecule type" value="Genomic_DNA"/>
</dbReference>
<evidence type="ECO:0000256" key="1">
    <source>
        <dbReference type="ARBA" id="ARBA00009013"/>
    </source>
</evidence>
<dbReference type="InterPro" id="IPR002645">
    <property type="entry name" value="STAS_dom"/>
</dbReference>
<comment type="similarity">
    <text evidence="1 2">Belongs to the anti-sigma-factor antagonist family.</text>
</comment>
<dbReference type="PROSITE" id="PS50801">
    <property type="entry name" value="STAS"/>
    <property type="match status" value="1"/>
</dbReference>
<sequence>MKKDTQEHGTGEFIVKVEQLDKAAVIRFAGELDANSAVAADDTLSEVVNSDFDHLLIDCTELRYISSAGVGVFLSSFHACAEKKVDIIFYGLQPKIKNVFAILGLGKIFKEAATQEEALKLTTSSSTPSQQS</sequence>
<dbReference type="InterPro" id="IPR036513">
    <property type="entry name" value="STAS_dom_sf"/>
</dbReference>
<dbReference type="Pfam" id="PF01740">
    <property type="entry name" value="STAS"/>
    <property type="match status" value="1"/>
</dbReference>
<accession>A0ABW6BR42</accession>
<comment type="caution">
    <text evidence="4">The sequence shown here is derived from an EMBL/GenBank/DDBJ whole genome shotgun (WGS) entry which is preliminary data.</text>
</comment>
<evidence type="ECO:0000313" key="4">
    <source>
        <dbReference type="EMBL" id="MFD2999407.1"/>
    </source>
</evidence>
<evidence type="ECO:0000313" key="5">
    <source>
        <dbReference type="Proteomes" id="UP001597641"/>
    </source>
</evidence>
<dbReference type="RefSeq" id="WP_377480962.1">
    <property type="nucleotide sequence ID" value="NZ_JBHUOX010000002.1"/>
</dbReference>
<dbReference type="SUPFAM" id="SSF52091">
    <property type="entry name" value="SpoIIaa-like"/>
    <property type="match status" value="1"/>
</dbReference>